<dbReference type="Pfam" id="PF02518">
    <property type="entry name" value="HATPase_c"/>
    <property type="match status" value="1"/>
</dbReference>
<feature type="transmembrane region" description="Helical" evidence="12">
    <location>
        <begin position="292"/>
        <end position="319"/>
    </location>
</feature>
<name>A0A9D1CWJ6_9FIRM</name>
<keyword evidence="8" id="KW-0067">ATP-binding</keyword>
<evidence type="ECO:0000256" key="10">
    <source>
        <dbReference type="ARBA" id="ARBA00023012"/>
    </source>
</evidence>
<keyword evidence="2" id="KW-1003">Cell membrane</keyword>
<dbReference type="Gene3D" id="3.30.565.10">
    <property type="entry name" value="Histidine kinase-like ATPase, C-terminal domain"/>
    <property type="match status" value="1"/>
</dbReference>
<evidence type="ECO:0000256" key="1">
    <source>
        <dbReference type="ARBA" id="ARBA00004651"/>
    </source>
</evidence>
<evidence type="ECO:0000256" key="5">
    <source>
        <dbReference type="ARBA" id="ARBA00022692"/>
    </source>
</evidence>
<evidence type="ECO:0000259" key="13">
    <source>
        <dbReference type="Pfam" id="PF02518"/>
    </source>
</evidence>
<dbReference type="EMBL" id="DVFZ01000007">
    <property type="protein sequence ID" value="HIQ81560.1"/>
    <property type="molecule type" value="Genomic_DNA"/>
</dbReference>
<dbReference type="Gene3D" id="6.10.340.10">
    <property type="match status" value="1"/>
</dbReference>
<evidence type="ECO:0000256" key="3">
    <source>
        <dbReference type="ARBA" id="ARBA00022553"/>
    </source>
</evidence>
<dbReference type="AlphaFoldDB" id="A0A9D1CWJ6"/>
<sequence>MNTARKLILLFSLLAVAMTAANSLYFYNASIADLDRSTQQSLDVISSEMLSEVEQYVSLMDFAFAQLTNDVDFMNSFYEACQRLEDDELGANDIVVTQTVMSHTLFQTPILKEFYRVSAYAPNGFFLSNKFEITDTVVSMSDEAREIVASMSYLQDMRNPFQTHLVGPHMDPWSASRGDIVFTAVRGVAWRGDFIGYLEISASAQVLRDIFTVTTMDGVSAQAILPDGTALFHGRGDAADYSGLSNALGMVHFSLPDGSERLVVRTHSRDLGLDVYVAMDMSVYLARRQEILFSYVMTAAVILAVGVVVIVVMSLGLTASTRRLTRKMKNLSTDNLMAHPEEAISTMVTRRGDREIYHLEQVFNALLRRLQTSHQTEIAVREGALQAQLNALQVQINPHFVYNTLNIISAKGMESGSEEISDLCDQFAQMLRYANDLRSRDASLGDELKNARRYLALAKARYEDLLSFTIEAPEEALPMKIPKLTIQPLLENALAHGFAGCTGRREIAVVGRLEGGALKLTVRDNGNGFDPAMLEHLRAAFQKIAANAPREAVLGDGHIGLLNTFMRLHYYSRGKIRMHIYNDGGAVVELTLPRETGEE</sequence>
<keyword evidence="6" id="KW-0547">Nucleotide-binding</keyword>
<dbReference type="InterPro" id="IPR010559">
    <property type="entry name" value="Sig_transdc_His_kin_internal"/>
</dbReference>
<dbReference type="Pfam" id="PF06580">
    <property type="entry name" value="His_kinase"/>
    <property type="match status" value="1"/>
</dbReference>
<evidence type="ECO:0000256" key="11">
    <source>
        <dbReference type="ARBA" id="ARBA00023136"/>
    </source>
</evidence>
<dbReference type="InterPro" id="IPR050640">
    <property type="entry name" value="Bact_2-comp_sensor_kinase"/>
</dbReference>
<dbReference type="SUPFAM" id="SSF55874">
    <property type="entry name" value="ATPase domain of HSP90 chaperone/DNA topoisomerase II/histidine kinase"/>
    <property type="match status" value="1"/>
</dbReference>
<evidence type="ECO:0000313" key="15">
    <source>
        <dbReference type="EMBL" id="HIQ81560.1"/>
    </source>
</evidence>
<evidence type="ECO:0000256" key="7">
    <source>
        <dbReference type="ARBA" id="ARBA00022777"/>
    </source>
</evidence>
<evidence type="ECO:0000256" key="8">
    <source>
        <dbReference type="ARBA" id="ARBA00022840"/>
    </source>
</evidence>
<keyword evidence="10" id="KW-0902">Two-component regulatory system</keyword>
<feature type="domain" description="Signal transduction histidine kinase internal region" evidence="14">
    <location>
        <begin position="387"/>
        <end position="464"/>
    </location>
</feature>
<dbReference type="PANTHER" id="PTHR34220:SF11">
    <property type="entry name" value="SENSOR PROTEIN KINASE HPTS"/>
    <property type="match status" value="1"/>
</dbReference>
<keyword evidence="4" id="KW-0808">Transferase</keyword>
<comment type="subcellular location">
    <subcellularLocation>
        <location evidence="1">Cell membrane</location>
        <topology evidence="1">Multi-pass membrane protein</topology>
    </subcellularLocation>
</comment>
<evidence type="ECO:0000256" key="4">
    <source>
        <dbReference type="ARBA" id="ARBA00022679"/>
    </source>
</evidence>
<evidence type="ECO:0000256" key="2">
    <source>
        <dbReference type="ARBA" id="ARBA00022475"/>
    </source>
</evidence>
<organism evidence="15 16">
    <name type="scientific">Candidatus Pullichristensenella stercorigallinarum</name>
    <dbReference type="NCBI Taxonomy" id="2840909"/>
    <lineage>
        <taxon>Bacteria</taxon>
        <taxon>Bacillati</taxon>
        <taxon>Bacillota</taxon>
        <taxon>Clostridia</taxon>
        <taxon>Candidatus Pullichristensenella</taxon>
    </lineage>
</organism>
<dbReference type="Proteomes" id="UP000824260">
    <property type="component" value="Unassembled WGS sequence"/>
</dbReference>
<evidence type="ECO:0000259" key="14">
    <source>
        <dbReference type="Pfam" id="PF06580"/>
    </source>
</evidence>
<keyword evidence="11 12" id="KW-0472">Membrane</keyword>
<dbReference type="PANTHER" id="PTHR34220">
    <property type="entry name" value="SENSOR HISTIDINE KINASE YPDA"/>
    <property type="match status" value="1"/>
</dbReference>
<evidence type="ECO:0000313" key="16">
    <source>
        <dbReference type="Proteomes" id="UP000824260"/>
    </source>
</evidence>
<keyword evidence="7 15" id="KW-0418">Kinase</keyword>
<protein>
    <submittedName>
        <fullName evidence="15">Histidine kinase</fullName>
    </submittedName>
</protein>
<keyword evidence="9 12" id="KW-1133">Transmembrane helix</keyword>
<gene>
    <name evidence="15" type="ORF">IAA52_00475</name>
</gene>
<dbReference type="InterPro" id="IPR036890">
    <property type="entry name" value="HATPase_C_sf"/>
</dbReference>
<evidence type="ECO:0000256" key="6">
    <source>
        <dbReference type="ARBA" id="ARBA00022741"/>
    </source>
</evidence>
<dbReference type="GO" id="GO:0005524">
    <property type="term" value="F:ATP binding"/>
    <property type="evidence" value="ECO:0007669"/>
    <property type="project" value="UniProtKB-KW"/>
</dbReference>
<accession>A0A9D1CWJ6</accession>
<evidence type="ECO:0000256" key="9">
    <source>
        <dbReference type="ARBA" id="ARBA00022989"/>
    </source>
</evidence>
<dbReference type="InterPro" id="IPR003594">
    <property type="entry name" value="HATPase_dom"/>
</dbReference>
<evidence type="ECO:0000256" key="12">
    <source>
        <dbReference type="SAM" id="Phobius"/>
    </source>
</evidence>
<feature type="domain" description="Histidine kinase/HSP90-like ATPase" evidence="13">
    <location>
        <begin position="485"/>
        <end position="595"/>
    </location>
</feature>
<comment type="caution">
    <text evidence="15">The sequence shown here is derived from an EMBL/GenBank/DDBJ whole genome shotgun (WGS) entry which is preliminary data.</text>
</comment>
<proteinExistence type="predicted"/>
<dbReference type="GO" id="GO:0000155">
    <property type="term" value="F:phosphorelay sensor kinase activity"/>
    <property type="evidence" value="ECO:0007669"/>
    <property type="project" value="InterPro"/>
</dbReference>
<reference evidence="15" key="1">
    <citation type="submission" date="2020-10" db="EMBL/GenBank/DDBJ databases">
        <authorList>
            <person name="Gilroy R."/>
        </authorList>
    </citation>
    <scope>NUCLEOTIDE SEQUENCE</scope>
    <source>
        <strain evidence="15">ChiSjej6B24-2974</strain>
    </source>
</reference>
<keyword evidence="3" id="KW-0597">Phosphoprotein</keyword>
<dbReference type="GO" id="GO:0005886">
    <property type="term" value="C:plasma membrane"/>
    <property type="evidence" value="ECO:0007669"/>
    <property type="project" value="UniProtKB-SubCell"/>
</dbReference>
<reference evidence="15" key="2">
    <citation type="journal article" date="2021" name="PeerJ">
        <title>Extensive microbial diversity within the chicken gut microbiome revealed by metagenomics and culture.</title>
        <authorList>
            <person name="Gilroy R."/>
            <person name="Ravi A."/>
            <person name="Getino M."/>
            <person name="Pursley I."/>
            <person name="Horton D.L."/>
            <person name="Alikhan N.F."/>
            <person name="Baker D."/>
            <person name="Gharbi K."/>
            <person name="Hall N."/>
            <person name="Watson M."/>
            <person name="Adriaenssens E.M."/>
            <person name="Foster-Nyarko E."/>
            <person name="Jarju S."/>
            <person name="Secka A."/>
            <person name="Antonio M."/>
            <person name="Oren A."/>
            <person name="Chaudhuri R.R."/>
            <person name="La Ragione R."/>
            <person name="Hildebrand F."/>
            <person name="Pallen M.J."/>
        </authorList>
    </citation>
    <scope>NUCLEOTIDE SEQUENCE</scope>
    <source>
        <strain evidence="15">ChiSjej6B24-2974</strain>
    </source>
</reference>
<keyword evidence="5 12" id="KW-0812">Transmembrane</keyword>